<evidence type="ECO:0000313" key="2">
    <source>
        <dbReference type="Proteomes" id="UP000824120"/>
    </source>
</evidence>
<protein>
    <submittedName>
        <fullName evidence="1">Uncharacterized protein</fullName>
    </submittedName>
</protein>
<sequence>MERKTIAPALTNSFKPCQPRPIVLVATKWRHVKHKEEGIDPNRPRYPLIRILWNLGLSFRCSWSSFVVEVPFLCSSFSSPFAARKKDLLNFIDIRRAVFELLLFDVVIHMCLFYTLG</sequence>
<comment type="caution">
    <text evidence="1">The sequence shown here is derived from an EMBL/GenBank/DDBJ whole genome shotgun (WGS) entry which is preliminary data.</text>
</comment>
<proteinExistence type="predicted"/>
<organism evidence="1 2">
    <name type="scientific">Solanum commersonii</name>
    <name type="common">Commerson's wild potato</name>
    <name type="synonym">Commerson's nightshade</name>
    <dbReference type="NCBI Taxonomy" id="4109"/>
    <lineage>
        <taxon>Eukaryota</taxon>
        <taxon>Viridiplantae</taxon>
        <taxon>Streptophyta</taxon>
        <taxon>Embryophyta</taxon>
        <taxon>Tracheophyta</taxon>
        <taxon>Spermatophyta</taxon>
        <taxon>Magnoliopsida</taxon>
        <taxon>eudicotyledons</taxon>
        <taxon>Gunneridae</taxon>
        <taxon>Pentapetalae</taxon>
        <taxon>asterids</taxon>
        <taxon>lamiids</taxon>
        <taxon>Solanales</taxon>
        <taxon>Solanaceae</taxon>
        <taxon>Solanoideae</taxon>
        <taxon>Solaneae</taxon>
        <taxon>Solanum</taxon>
    </lineage>
</organism>
<name>A0A9J6ANP6_SOLCO</name>
<reference evidence="1 2" key="1">
    <citation type="submission" date="2020-09" db="EMBL/GenBank/DDBJ databases">
        <title>De no assembly of potato wild relative species, Solanum commersonii.</title>
        <authorList>
            <person name="Cho K."/>
        </authorList>
    </citation>
    <scope>NUCLEOTIDE SEQUENCE [LARGE SCALE GENOMIC DNA]</scope>
    <source>
        <strain evidence="1">LZ3.2</strain>
        <tissue evidence="1">Leaf</tissue>
    </source>
</reference>
<dbReference type="Proteomes" id="UP000824120">
    <property type="component" value="Chromosome 2"/>
</dbReference>
<keyword evidence="2" id="KW-1185">Reference proteome</keyword>
<dbReference type="EMBL" id="JACXVP010000002">
    <property type="protein sequence ID" value="KAG5626245.1"/>
    <property type="molecule type" value="Genomic_DNA"/>
</dbReference>
<gene>
    <name evidence="1" type="ORF">H5410_011463</name>
</gene>
<evidence type="ECO:0000313" key="1">
    <source>
        <dbReference type="EMBL" id="KAG5626245.1"/>
    </source>
</evidence>
<accession>A0A9J6ANP6</accession>
<dbReference type="AlphaFoldDB" id="A0A9J6ANP6"/>